<evidence type="ECO:0000313" key="2">
    <source>
        <dbReference type="EMBL" id="SMD29730.1"/>
    </source>
</evidence>
<evidence type="ECO:0000256" key="1">
    <source>
        <dbReference type="SAM" id="SignalP"/>
    </source>
</evidence>
<dbReference type="AlphaFoldDB" id="A0A482ZCZ6"/>
<feature type="chain" id="PRO_5019865792" evidence="1">
    <location>
        <begin position="21"/>
        <end position="100"/>
    </location>
</feature>
<feature type="signal peptide" evidence="1">
    <location>
        <begin position="1"/>
        <end position="20"/>
    </location>
</feature>
<dbReference type="EMBL" id="HAGO01000042">
    <property type="protein sequence ID" value="SMD29730.1"/>
    <property type="molecule type" value="Transcribed_RNA"/>
</dbReference>
<protein>
    <submittedName>
        <fullName evidence="2">U25-Theraphotoxin-Sfo1b_1</fullName>
    </submittedName>
</protein>
<sequence>MKISLLLAIASLCLLSIVYASGLGDKEILKEVERSVALDAVQAEERGEGDCLRLFATCIGNKNFLILDAVTTCIAPRLIPGAYGMELVRKEEAFENSHTI</sequence>
<organism evidence="2">
    <name type="scientific">Selenotholus foelschei</name>
    <dbReference type="NCBI Taxonomy" id="1905327"/>
    <lineage>
        <taxon>Eukaryota</taxon>
        <taxon>Metazoa</taxon>
        <taxon>Ecdysozoa</taxon>
        <taxon>Arthropoda</taxon>
        <taxon>Chelicerata</taxon>
        <taxon>Arachnida</taxon>
        <taxon>Araneae</taxon>
        <taxon>Mygalomorphae</taxon>
        <taxon>Avicularoidea</taxon>
        <taxon>Theraphosidae</taxon>
        <taxon>Selenotholus</taxon>
    </lineage>
</organism>
<proteinExistence type="predicted"/>
<reference evidence="2" key="2">
    <citation type="submission" date="2019-04" db="EMBL/GenBank/DDBJ databases">
        <title>Unravelling the molecular evolution of spider venoms.</title>
        <authorList>
            <person name="Pineda S."/>
        </authorList>
    </citation>
    <scope>NUCLEOTIDE SEQUENCE</scope>
</reference>
<reference evidence="2" key="1">
    <citation type="submission" date="2017-03" db="EMBL/GenBank/DDBJ databases">
        <authorList>
            <person name="QRISCLOUD D."/>
        </authorList>
    </citation>
    <scope>NUCLEOTIDE SEQUENCE</scope>
</reference>
<name>A0A482ZCZ6_9ARAC</name>
<keyword evidence="1" id="KW-0732">Signal</keyword>
<accession>A0A482ZCZ6</accession>